<accession>A0A834INE5</accession>
<sequence length="121" mass="14072">MSRSTIARELQKQRNFHLITLDGNNAFNYVLWNGTVLPQSASFVTAIKTILQYRLSLPAEIIEEHLGPWVLADNFGRCPELVRINVKRPVDRKPRHHKTWDYAIKYGPRINAHILHARYGQ</sequence>
<reference evidence="1" key="1">
    <citation type="submission" date="2020-08" db="EMBL/GenBank/DDBJ databases">
        <title>Genome sequencing and assembly of the red palm weevil Rhynchophorus ferrugineus.</title>
        <authorList>
            <person name="Dias G.B."/>
            <person name="Bergman C.M."/>
            <person name="Manee M."/>
        </authorList>
    </citation>
    <scope>NUCLEOTIDE SEQUENCE</scope>
    <source>
        <strain evidence="1">AA-2017</strain>
        <tissue evidence="1">Whole larva</tissue>
    </source>
</reference>
<evidence type="ECO:0000313" key="2">
    <source>
        <dbReference type="Proteomes" id="UP000625711"/>
    </source>
</evidence>
<dbReference type="EMBL" id="JAACXV010000082">
    <property type="protein sequence ID" value="KAF7284147.1"/>
    <property type="molecule type" value="Genomic_DNA"/>
</dbReference>
<comment type="caution">
    <text evidence="1">The sequence shown here is derived from an EMBL/GenBank/DDBJ whole genome shotgun (WGS) entry which is preliminary data.</text>
</comment>
<dbReference type="AlphaFoldDB" id="A0A834INE5"/>
<name>A0A834INE5_RHYFE</name>
<gene>
    <name evidence="1" type="ORF">GWI33_022504</name>
</gene>
<proteinExistence type="predicted"/>
<keyword evidence="2" id="KW-1185">Reference proteome</keyword>
<organism evidence="1 2">
    <name type="scientific">Rhynchophorus ferrugineus</name>
    <name type="common">Red palm weevil</name>
    <name type="synonym">Curculio ferrugineus</name>
    <dbReference type="NCBI Taxonomy" id="354439"/>
    <lineage>
        <taxon>Eukaryota</taxon>
        <taxon>Metazoa</taxon>
        <taxon>Ecdysozoa</taxon>
        <taxon>Arthropoda</taxon>
        <taxon>Hexapoda</taxon>
        <taxon>Insecta</taxon>
        <taxon>Pterygota</taxon>
        <taxon>Neoptera</taxon>
        <taxon>Endopterygota</taxon>
        <taxon>Coleoptera</taxon>
        <taxon>Polyphaga</taxon>
        <taxon>Cucujiformia</taxon>
        <taxon>Curculionidae</taxon>
        <taxon>Dryophthorinae</taxon>
        <taxon>Rhynchophorus</taxon>
    </lineage>
</organism>
<protein>
    <submittedName>
        <fullName evidence="1">Uncharacterized protein</fullName>
    </submittedName>
</protein>
<dbReference type="Proteomes" id="UP000625711">
    <property type="component" value="Unassembled WGS sequence"/>
</dbReference>
<evidence type="ECO:0000313" key="1">
    <source>
        <dbReference type="EMBL" id="KAF7284147.1"/>
    </source>
</evidence>